<dbReference type="AlphaFoldDB" id="A0AAW0KTW5"/>
<evidence type="ECO:0000256" key="14">
    <source>
        <dbReference type="PIRNR" id="PIRNR037488"/>
    </source>
</evidence>
<evidence type="ECO:0000313" key="18">
    <source>
        <dbReference type="Proteomes" id="UP000237347"/>
    </source>
</evidence>
<dbReference type="Gene3D" id="3.40.50.300">
    <property type="entry name" value="P-loop containing nucleotide triphosphate hydrolases"/>
    <property type="match status" value="2"/>
</dbReference>
<dbReference type="Pfam" id="PF08356">
    <property type="entry name" value="EF_assoc_2"/>
    <property type="match status" value="1"/>
</dbReference>
<dbReference type="PROSITE" id="PS00018">
    <property type="entry name" value="EF_HAND_1"/>
    <property type="match status" value="1"/>
</dbReference>
<dbReference type="InterPro" id="IPR001806">
    <property type="entry name" value="Small_GTPase"/>
</dbReference>
<dbReference type="PANTHER" id="PTHR46819">
    <property type="entry name" value="EF-HAND CALCIUM-BINDING DOMAIN-CONTAINING PROTEIN 7"/>
    <property type="match status" value="1"/>
</dbReference>
<dbReference type="InterPro" id="IPR020860">
    <property type="entry name" value="MIRO_dom"/>
</dbReference>
<dbReference type="Pfam" id="PF00071">
    <property type="entry name" value="Ras"/>
    <property type="match status" value="1"/>
</dbReference>
<organism evidence="17 18">
    <name type="scientific">Quercus suber</name>
    <name type="common">Cork oak</name>
    <dbReference type="NCBI Taxonomy" id="58331"/>
    <lineage>
        <taxon>Eukaryota</taxon>
        <taxon>Viridiplantae</taxon>
        <taxon>Streptophyta</taxon>
        <taxon>Embryophyta</taxon>
        <taxon>Tracheophyta</taxon>
        <taxon>Spermatophyta</taxon>
        <taxon>Magnoliopsida</taxon>
        <taxon>eudicotyledons</taxon>
        <taxon>Gunneridae</taxon>
        <taxon>Pentapetalae</taxon>
        <taxon>rosids</taxon>
        <taxon>fabids</taxon>
        <taxon>Fagales</taxon>
        <taxon>Fagaceae</taxon>
        <taxon>Quercus</taxon>
    </lineage>
</organism>
<keyword evidence="18" id="KW-1185">Reference proteome</keyword>
<reference evidence="17 18" key="1">
    <citation type="journal article" date="2018" name="Sci. Data">
        <title>The draft genome sequence of cork oak.</title>
        <authorList>
            <person name="Ramos A.M."/>
            <person name="Usie A."/>
            <person name="Barbosa P."/>
            <person name="Barros P.M."/>
            <person name="Capote T."/>
            <person name="Chaves I."/>
            <person name="Simoes F."/>
            <person name="Abreu I."/>
            <person name="Carrasquinho I."/>
            <person name="Faro C."/>
            <person name="Guimaraes J.B."/>
            <person name="Mendonca D."/>
            <person name="Nobrega F."/>
            <person name="Rodrigues L."/>
            <person name="Saibo N.J.M."/>
            <person name="Varela M.C."/>
            <person name="Egas C."/>
            <person name="Matos J."/>
            <person name="Miguel C.M."/>
            <person name="Oliveira M.M."/>
            <person name="Ricardo C.P."/>
            <person name="Goncalves S."/>
        </authorList>
    </citation>
    <scope>NUCLEOTIDE SEQUENCE [LARGE SCALE GENOMIC DNA]</scope>
    <source>
        <strain evidence="18">cv. HL8</strain>
    </source>
</reference>
<dbReference type="InterPro" id="IPR027417">
    <property type="entry name" value="P-loop_NTPase"/>
</dbReference>
<evidence type="ECO:0000256" key="7">
    <source>
        <dbReference type="ARBA" id="ARBA00022787"/>
    </source>
</evidence>
<dbReference type="InterPro" id="IPR018247">
    <property type="entry name" value="EF_Hand_1_Ca_BS"/>
</dbReference>
<evidence type="ECO:0000256" key="6">
    <source>
        <dbReference type="ARBA" id="ARBA00022741"/>
    </source>
</evidence>
<dbReference type="PANTHER" id="PTHR46819:SF1">
    <property type="entry name" value="EF-HAND CALCIUM-BINDING DOMAIN-CONTAINING PROTEIN 7"/>
    <property type="match status" value="1"/>
</dbReference>
<evidence type="ECO:0000256" key="8">
    <source>
        <dbReference type="ARBA" id="ARBA00022801"/>
    </source>
</evidence>
<dbReference type="CDD" id="cd01893">
    <property type="entry name" value="Miro1"/>
    <property type="match status" value="1"/>
</dbReference>
<evidence type="ECO:0000256" key="10">
    <source>
        <dbReference type="ARBA" id="ARBA00022989"/>
    </source>
</evidence>
<keyword evidence="8 14" id="KW-0378">Hydrolase</keyword>
<dbReference type="PIRSF" id="PIRSF037488">
    <property type="entry name" value="Mt_Rho_GTPase"/>
    <property type="match status" value="1"/>
</dbReference>
<dbReference type="SMART" id="SM00175">
    <property type="entry name" value="RAB"/>
    <property type="match status" value="1"/>
</dbReference>
<keyword evidence="4" id="KW-0479">Metal-binding</keyword>
<evidence type="ECO:0000256" key="12">
    <source>
        <dbReference type="ARBA" id="ARBA00023134"/>
    </source>
</evidence>
<dbReference type="InterPro" id="IPR013566">
    <property type="entry name" value="EF_hand_assoc_1"/>
</dbReference>
<feature type="transmembrane region" description="Helical" evidence="15">
    <location>
        <begin position="570"/>
        <end position="590"/>
    </location>
</feature>
<keyword evidence="11 14" id="KW-0496">Mitochondrion</keyword>
<protein>
    <recommendedName>
        <fullName evidence="14">Mitochondrial Rho GTPase</fullName>
        <ecNumber evidence="14">3.6.5.-</ecNumber>
    </recommendedName>
</protein>
<dbReference type="InterPro" id="IPR052266">
    <property type="entry name" value="Miro-EF-hand_domain"/>
</dbReference>
<dbReference type="Gene3D" id="1.10.238.10">
    <property type="entry name" value="EF-hand"/>
    <property type="match status" value="2"/>
</dbReference>
<keyword evidence="13 14" id="KW-0472">Membrane</keyword>
<dbReference type="InterPro" id="IPR013567">
    <property type="entry name" value="EF_hand_assoc_2"/>
</dbReference>
<dbReference type="FunFam" id="1.10.238.10:FF:000011">
    <property type="entry name" value="Mitochondrial Rho GTPase"/>
    <property type="match status" value="1"/>
</dbReference>
<dbReference type="GO" id="GO:0005741">
    <property type="term" value="C:mitochondrial outer membrane"/>
    <property type="evidence" value="ECO:0007669"/>
    <property type="project" value="UniProtKB-SubCell"/>
</dbReference>
<dbReference type="SUPFAM" id="SSF47473">
    <property type="entry name" value="EF-hand"/>
    <property type="match status" value="1"/>
</dbReference>
<evidence type="ECO:0000256" key="11">
    <source>
        <dbReference type="ARBA" id="ARBA00023128"/>
    </source>
</evidence>
<evidence type="ECO:0000313" key="17">
    <source>
        <dbReference type="EMBL" id="KAK7842395.1"/>
    </source>
</evidence>
<keyword evidence="5" id="KW-0677">Repeat</keyword>
<proteinExistence type="inferred from homology"/>
<evidence type="ECO:0000256" key="5">
    <source>
        <dbReference type="ARBA" id="ARBA00022737"/>
    </source>
</evidence>
<keyword evidence="7 14" id="KW-1000">Mitochondrion outer membrane</keyword>
<dbReference type="SMART" id="SM00174">
    <property type="entry name" value="RHO"/>
    <property type="match status" value="1"/>
</dbReference>
<feature type="domain" description="Miro" evidence="16">
    <location>
        <begin position="14"/>
        <end position="181"/>
    </location>
</feature>
<keyword evidence="12 14" id="KW-0342">GTP-binding</keyword>
<evidence type="ECO:0000259" key="16">
    <source>
        <dbReference type="PROSITE" id="PS51423"/>
    </source>
</evidence>
<gene>
    <name evidence="17" type="primary">MIRO1_1</name>
    <name evidence="17" type="ORF">CFP56_013964</name>
</gene>
<keyword evidence="10 15" id="KW-1133">Transmembrane helix</keyword>
<evidence type="ECO:0000256" key="9">
    <source>
        <dbReference type="ARBA" id="ARBA00022837"/>
    </source>
</evidence>
<comment type="caution">
    <text evidence="17">The sequence shown here is derived from an EMBL/GenBank/DDBJ whole genome shotgun (WGS) entry which is preliminary data.</text>
</comment>
<keyword evidence="6 14" id="KW-0547">Nucleotide-binding</keyword>
<dbReference type="EMBL" id="PKMF04000221">
    <property type="protein sequence ID" value="KAK7842395.1"/>
    <property type="molecule type" value="Genomic_DNA"/>
</dbReference>
<dbReference type="PRINTS" id="PR00449">
    <property type="entry name" value="RASTRNSFRMNG"/>
</dbReference>
<evidence type="ECO:0000256" key="4">
    <source>
        <dbReference type="ARBA" id="ARBA00022723"/>
    </source>
</evidence>
<keyword evidence="9 14" id="KW-0106">Calcium</keyword>
<dbReference type="Pfam" id="PF08355">
    <property type="entry name" value="EF_assoc_1"/>
    <property type="match status" value="1"/>
</dbReference>
<dbReference type="FunFam" id="3.40.50.300:FF:000935">
    <property type="entry name" value="Mitochondrial Rho GTPase"/>
    <property type="match status" value="1"/>
</dbReference>
<dbReference type="InterPro" id="IPR011992">
    <property type="entry name" value="EF-hand-dom_pair"/>
</dbReference>
<evidence type="ECO:0000256" key="15">
    <source>
        <dbReference type="SAM" id="Phobius"/>
    </source>
</evidence>
<evidence type="ECO:0000256" key="3">
    <source>
        <dbReference type="ARBA" id="ARBA00022692"/>
    </source>
</evidence>
<dbReference type="GO" id="GO:0003924">
    <property type="term" value="F:GTPase activity"/>
    <property type="evidence" value="ECO:0007669"/>
    <property type="project" value="InterPro"/>
</dbReference>
<dbReference type="InterPro" id="IPR021181">
    <property type="entry name" value="Miro"/>
</dbReference>
<sequence length="598" mass="66455">MARASAGAANPYGRTGVRIVVAGDRGTGKSSLIVTAAAENFPANVPPVLPPTRLPEDFYPDRVPVTIIDTSSRVEDDGKVAEELKKADAVVLTYACDEPSTLDRLSSFWLPKLRKLEVKVPVIVVGCKLDLRDDNQQLSLEQVMSPIMQQFREIETCIECSAFKHIQIPEVFYYAQKAVLHPTGPLFDQETQTLKPRCVRALKRIFILCDHDRDGALSDAELNDFQVKCFNAPLQPSEIIGVKRVVAEKLPEGVNERGLTLTGFLFLHALFIEKGRLETTWTVLRKFGYNNDIKLADELLPSSFKRAPDQDGALRPREIEELFSTAAESPWEKAPYLDAAEKDAFGGLSLDGFLSEWSLMTLLDPSWSMENLIYIGYPGDPLPAFRVTRRRRLDRKKQQTDRNVFQCFVFGPNKAGKSALLNSFLGRPVSDNYNSSTEERYAVNVVDQPGEFLRINAFYLCSSDVVSWKRATELLVEVAGHGEDTGFEVPCLIVAAKDDLNSFPMAIQDSTRVSQDMGIEAPIPISAKLGDLNNVFRRIVSAAEHPHLSIPETEAGRSRKQYHRLINRSLMFVSVGAAVAIVGLAAYRVYAARKNASG</sequence>
<dbReference type="GO" id="GO:0005509">
    <property type="term" value="F:calcium ion binding"/>
    <property type="evidence" value="ECO:0007669"/>
    <property type="project" value="InterPro"/>
</dbReference>
<comment type="similarity">
    <text evidence="2 14">Belongs to the mitochondrial Rho GTPase family.</text>
</comment>
<dbReference type="PROSITE" id="PS51423">
    <property type="entry name" value="MIRO"/>
    <property type="match status" value="1"/>
</dbReference>
<name>A0AAW0KTW5_QUESU</name>
<dbReference type="GO" id="GO:0005525">
    <property type="term" value="F:GTP binding"/>
    <property type="evidence" value="ECO:0007669"/>
    <property type="project" value="UniProtKB-KW"/>
</dbReference>
<dbReference type="GO" id="GO:0007005">
    <property type="term" value="P:mitochondrion organization"/>
    <property type="evidence" value="ECO:0007669"/>
    <property type="project" value="InterPro"/>
</dbReference>
<evidence type="ECO:0000256" key="1">
    <source>
        <dbReference type="ARBA" id="ARBA00004200"/>
    </source>
</evidence>
<evidence type="ECO:0000256" key="2">
    <source>
        <dbReference type="ARBA" id="ARBA00007981"/>
    </source>
</evidence>
<dbReference type="EC" id="3.6.5.-" evidence="14"/>
<keyword evidence="3 15" id="KW-0812">Transmembrane</keyword>
<comment type="subcellular location">
    <subcellularLocation>
        <location evidence="1 14">Mitochondrion outer membrane</location>
        <topology evidence="1 14">Single-pass type IV membrane protein</topology>
    </subcellularLocation>
</comment>
<dbReference type="SUPFAM" id="SSF52540">
    <property type="entry name" value="P-loop containing nucleoside triphosphate hydrolases"/>
    <property type="match status" value="2"/>
</dbReference>
<evidence type="ECO:0000256" key="13">
    <source>
        <dbReference type="ARBA" id="ARBA00023136"/>
    </source>
</evidence>
<accession>A0AAW0KTW5</accession>
<dbReference type="Proteomes" id="UP000237347">
    <property type="component" value="Unassembled WGS sequence"/>
</dbReference>